<evidence type="ECO:0000256" key="2">
    <source>
        <dbReference type="ARBA" id="ARBA00029447"/>
    </source>
</evidence>
<feature type="transmembrane region" description="Helical" evidence="4">
    <location>
        <begin position="67"/>
        <end position="87"/>
    </location>
</feature>
<name>A0A0K8P074_PISS1</name>
<evidence type="ECO:0000256" key="3">
    <source>
        <dbReference type="PROSITE-ProRule" id="PRU00284"/>
    </source>
</evidence>
<keyword evidence="3" id="KW-0807">Transducer</keyword>
<keyword evidence="4" id="KW-0812">Transmembrane</keyword>
<comment type="caution">
    <text evidence="6">The sequence shown here is derived from an EMBL/GenBank/DDBJ whole genome shotgun (WGS) entry which is preliminary data.</text>
</comment>
<evidence type="ECO:0000313" key="7">
    <source>
        <dbReference type="Proteomes" id="UP000037660"/>
    </source>
</evidence>
<dbReference type="AlphaFoldDB" id="A0A0K8P074"/>
<evidence type="ECO:0000256" key="1">
    <source>
        <dbReference type="ARBA" id="ARBA00022481"/>
    </source>
</evidence>
<keyword evidence="4" id="KW-0472">Membrane</keyword>
<dbReference type="CDD" id="cd11386">
    <property type="entry name" value="MCP_signal"/>
    <property type="match status" value="1"/>
</dbReference>
<dbReference type="OrthoDB" id="9806477at2"/>
<evidence type="ECO:0000259" key="5">
    <source>
        <dbReference type="PROSITE" id="PS50111"/>
    </source>
</evidence>
<dbReference type="InterPro" id="IPR004089">
    <property type="entry name" value="MCPsignal_dom"/>
</dbReference>
<evidence type="ECO:0000313" key="6">
    <source>
        <dbReference type="EMBL" id="GAP35939.1"/>
    </source>
</evidence>
<organism evidence="6 7">
    <name type="scientific">Piscinibacter sakaiensis</name>
    <name type="common">Ideonella sakaiensis</name>
    <dbReference type="NCBI Taxonomy" id="1547922"/>
    <lineage>
        <taxon>Bacteria</taxon>
        <taxon>Pseudomonadati</taxon>
        <taxon>Pseudomonadota</taxon>
        <taxon>Betaproteobacteria</taxon>
        <taxon>Burkholderiales</taxon>
        <taxon>Sphaerotilaceae</taxon>
        <taxon>Piscinibacter</taxon>
    </lineage>
</organism>
<dbReference type="GO" id="GO:0004888">
    <property type="term" value="F:transmembrane signaling receptor activity"/>
    <property type="evidence" value="ECO:0007669"/>
    <property type="project" value="TreeGrafter"/>
</dbReference>
<dbReference type="GO" id="GO:0007165">
    <property type="term" value="P:signal transduction"/>
    <property type="evidence" value="ECO:0007669"/>
    <property type="project" value="UniProtKB-KW"/>
</dbReference>
<reference evidence="6 7" key="2">
    <citation type="journal article" date="2016" name="Science">
        <title>A bacterium that degrades and assimilates poly(ethylene terephthalate).</title>
        <authorList>
            <person name="Yoshida S."/>
            <person name="Hiraga K."/>
            <person name="Takehana T."/>
            <person name="Taniguchi I."/>
            <person name="Yamaji H."/>
            <person name="Maeda Y."/>
            <person name="Toyohara K."/>
            <person name="Miyamoto K."/>
            <person name="Kimura Y."/>
            <person name="Oda K."/>
        </authorList>
    </citation>
    <scope>NUCLEOTIDE SEQUENCE [LARGE SCALE GENOMIC DNA]</scope>
    <source>
        <strain evidence="7">NBRC 110686 / TISTR 2288 / 201-F6</strain>
    </source>
</reference>
<keyword evidence="1" id="KW-0488">Methylation</keyword>
<dbReference type="STRING" id="1547922.ISF6_1779"/>
<gene>
    <name evidence="6" type="ORF">ISF6_1779</name>
</gene>
<evidence type="ECO:0000256" key="4">
    <source>
        <dbReference type="SAM" id="Phobius"/>
    </source>
</evidence>
<reference evidence="7" key="1">
    <citation type="submission" date="2015-07" db="EMBL/GenBank/DDBJ databases">
        <title>Discovery of a poly(ethylene terephthalate assimilation.</title>
        <authorList>
            <person name="Yoshida S."/>
            <person name="Hiraga K."/>
            <person name="Takehana T."/>
            <person name="Taniguchi I."/>
            <person name="Yamaji H."/>
            <person name="Maeda Y."/>
            <person name="Toyohara K."/>
            <person name="Miyamoto K."/>
            <person name="Kimura Y."/>
            <person name="Oda K."/>
        </authorList>
    </citation>
    <scope>NUCLEOTIDE SEQUENCE [LARGE SCALE GENOMIC DNA]</scope>
    <source>
        <strain evidence="7">NBRC 110686 / TISTR 2288 / 201-F6</strain>
    </source>
</reference>
<feature type="transmembrane region" description="Helical" evidence="4">
    <location>
        <begin position="20"/>
        <end position="37"/>
    </location>
</feature>
<protein>
    <submittedName>
        <fullName evidence="6">Methyl-accepting chemotaxis protein I</fullName>
    </submittedName>
</protein>
<proteinExistence type="inferred from homology"/>
<comment type="similarity">
    <text evidence="2">Belongs to the methyl-accepting chemotaxis (MCP) protein family.</text>
</comment>
<dbReference type="SUPFAM" id="SSF58104">
    <property type="entry name" value="Methyl-accepting chemotaxis protein (MCP) signaling domain"/>
    <property type="match status" value="1"/>
</dbReference>
<dbReference type="Pfam" id="PF00015">
    <property type="entry name" value="MCPsignal"/>
    <property type="match status" value="1"/>
</dbReference>
<dbReference type="PANTHER" id="PTHR43531:SF14">
    <property type="entry name" value="METHYL-ACCEPTING CHEMOTAXIS PROTEIN I-RELATED"/>
    <property type="match status" value="1"/>
</dbReference>
<feature type="transmembrane region" description="Helical" evidence="4">
    <location>
        <begin position="44"/>
        <end position="61"/>
    </location>
</feature>
<dbReference type="PANTHER" id="PTHR43531">
    <property type="entry name" value="PROTEIN ICFG"/>
    <property type="match status" value="1"/>
</dbReference>
<dbReference type="RefSeq" id="WP_054019965.1">
    <property type="nucleotide sequence ID" value="NZ_BBYR01000030.1"/>
</dbReference>
<feature type="transmembrane region" description="Helical" evidence="4">
    <location>
        <begin position="94"/>
        <end position="111"/>
    </location>
</feature>
<dbReference type="Gene3D" id="1.10.287.950">
    <property type="entry name" value="Methyl-accepting chemotaxis protein"/>
    <property type="match status" value="1"/>
</dbReference>
<dbReference type="SMART" id="SM00283">
    <property type="entry name" value="MA"/>
    <property type="match status" value="1"/>
</dbReference>
<dbReference type="Proteomes" id="UP000037660">
    <property type="component" value="Unassembled WGS sequence"/>
</dbReference>
<dbReference type="InterPro" id="IPR051310">
    <property type="entry name" value="MCP_chemotaxis"/>
</dbReference>
<dbReference type="GO" id="GO:0006935">
    <property type="term" value="P:chemotaxis"/>
    <property type="evidence" value="ECO:0007669"/>
    <property type="project" value="TreeGrafter"/>
</dbReference>
<dbReference type="PROSITE" id="PS50111">
    <property type="entry name" value="CHEMOTAXIS_TRANSDUC_2"/>
    <property type="match status" value="1"/>
</dbReference>
<dbReference type="EMBL" id="BBYR01000030">
    <property type="protein sequence ID" value="GAP35939.1"/>
    <property type="molecule type" value="Genomic_DNA"/>
</dbReference>
<accession>A0A0K8P074</accession>
<sequence>MAITYVPAEPPSLGVLGDNALLIAVGLSAAVALVLGGQYADPRTAVPATLALLALTGLGYATARGSLLSRLILTGVMVGFVSLHIHLARGLAEFHYGVFVVLALLLVYRDWRPIVVAALGFGVAQLAMDRLQAAGWPVYNGAEASLPRTLLHLVFIAAQAAAEVVLARGMAAMAAEGEELSRLVAEVDQGEAIALDLPERPLRTPGGRALYRMLRRMARAVSALRQGSSRIDAACHEIACGNQDLSARTERTAHNLQRTAGSMVDLTTGARSADDQARQAGALARTAHAVAVDGGAVIARAVQTMQGIADSSRRIAEITGLIDGIAFRTNLLALNAAVEAARAGDQGRGFAVVAAEVRSLAQRSADAAREVRSLILDSTERVGEGSALMDRAGSTMDDIVGAVREVHEIMATLGERSRRQTEEVEALGDVMRQMDQATQQNAAMVEQLAAAADSLKAQSGELVGAVEVFVAPPGPAAA</sequence>
<feature type="domain" description="Methyl-accepting transducer" evidence="5">
    <location>
        <begin position="227"/>
        <end position="456"/>
    </location>
</feature>
<keyword evidence="7" id="KW-1185">Reference proteome</keyword>
<keyword evidence="4" id="KW-1133">Transmembrane helix</keyword>
<dbReference type="GO" id="GO:0005886">
    <property type="term" value="C:plasma membrane"/>
    <property type="evidence" value="ECO:0007669"/>
    <property type="project" value="TreeGrafter"/>
</dbReference>